<accession>A0A847U9J1</accession>
<proteinExistence type="predicted"/>
<dbReference type="Pfam" id="PF12679">
    <property type="entry name" value="ABC2_membrane_2"/>
    <property type="match status" value="1"/>
</dbReference>
<dbReference type="EMBL" id="WOYG01000001">
    <property type="protein sequence ID" value="NLV09196.1"/>
    <property type="molecule type" value="Genomic_DNA"/>
</dbReference>
<dbReference type="Proteomes" id="UP000608662">
    <property type="component" value="Unassembled WGS sequence"/>
</dbReference>
<feature type="transmembrane region" description="Helical" evidence="1">
    <location>
        <begin position="83"/>
        <end position="107"/>
    </location>
</feature>
<dbReference type="AlphaFoldDB" id="A0A847U9J1"/>
<keyword evidence="1" id="KW-0472">Membrane</keyword>
<protein>
    <submittedName>
        <fullName evidence="2">ABC transporter permease subunit</fullName>
    </submittedName>
</protein>
<comment type="caution">
    <text evidence="2">The sequence shown here is derived from an EMBL/GenBank/DDBJ whole genome shotgun (WGS) entry which is preliminary data.</text>
</comment>
<dbReference type="GO" id="GO:0005886">
    <property type="term" value="C:plasma membrane"/>
    <property type="evidence" value="ECO:0007669"/>
    <property type="project" value="UniProtKB-SubCell"/>
</dbReference>
<evidence type="ECO:0000313" key="3">
    <source>
        <dbReference type="Proteomes" id="UP000608662"/>
    </source>
</evidence>
<gene>
    <name evidence="2" type="ORF">GOC74_04540</name>
</gene>
<keyword evidence="1" id="KW-0812">Transmembrane</keyword>
<feature type="transmembrane region" description="Helical" evidence="1">
    <location>
        <begin position="128"/>
        <end position="161"/>
    </location>
</feature>
<keyword evidence="1" id="KW-1133">Transmembrane helix</keyword>
<dbReference type="GO" id="GO:0140359">
    <property type="term" value="F:ABC-type transporter activity"/>
    <property type="evidence" value="ECO:0007669"/>
    <property type="project" value="InterPro"/>
</dbReference>
<reference evidence="2" key="1">
    <citation type="submission" date="2019-12" db="EMBL/GenBank/DDBJ databases">
        <title>Whole-genome sequence of Halomicrobium mukohataei pws1.</title>
        <authorList>
            <person name="Verma D.K."/>
            <person name="Gopal K."/>
            <person name="Prasad E.S."/>
        </authorList>
    </citation>
    <scope>NUCLEOTIDE SEQUENCE</scope>
    <source>
        <strain evidence="2">Pws1</strain>
    </source>
</reference>
<name>A0A847U9J1_9EURY</name>
<feature type="transmembrane region" description="Helical" evidence="1">
    <location>
        <begin position="173"/>
        <end position="193"/>
    </location>
</feature>
<evidence type="ECO:0000256" key="1">
    <source>
        <dbReference type="SAM" id="Phobius"/>
    </source>
</evidence>
<evidence type="ECO:0000313" key="2">
    <source>
        <dbReference type="EMBL" id="NLV09196.1"/>
    </source>
</evidence>
<feature type="transmembrane region" description="Helical" evidence="1">
    <location>
        <begin position="256"/>
        <end position="281"/>
    </location>
</feature>
<organism evidence="2 3">
    <name type="scientific">Halomicrobium mukohataei</name>
    <dbReference type="NCBI Taxonomy" id="57705"/>
    <lineage>
        <taxon>Archaea</taxon>
        <taxon>Methanobacteriati</taxon>
        <taxon>Methanobacteriota</taxon>
        <taxon>Stenosarchaea group</taxon>
        <taxon>Halobacteria</taxon>
        <taxon>Halobacteriales</taxon>
        <taxon>Haloarculaceae</taxon>
        <taxon>Halomicrobium</taxon>
    </lineage>
</organism>
<sequence length="287" mass="30490">MMMSSESKKGIPSTAVPFRRRFWTLLILKSQLLCRSVRNWLLVAGVIAMFVAGAMVSVGADTSSVVRVPLLALEANHSAVSRFWLRIFDLSTLFLPFLAFLCGYGSIHGGSGRGNLTCLGSLPLTRGEIYLATVVAHLAAFAIVLATGTAIGILTMMAFSASGSLIRQFGTGFLTISLGLALIAPGIGLSALASTRKQGILGIIGGGFAMVYGIPFLLARRSVFIILHPFQSYAQLLTTQVEAAYSPLIQLYSPQLLSPFVAVAVLAGWVCCPITLGYLCVRNEVIG</sequence>
<feature type="transmembrane region" description="Helical" evidence="1">
    <location>
        <begin position="200"/>
        <end position="219"/>
    </location>
</feature>